<feature type="region of interest" description="Disordered" evidence="1">
    <location>
        <begin position="306"/>
        <end position="369"/>
    </location>
</feature>
<gene>
    <name evidence="3" type="ORF">GCM10009716_37210</name>
</gene>
<dbReference type="EMBL" id="BAAAMJ010000043">
    <property type="protein sequence ID" value="GAA1925507.1"/>
    <property type="molecule type" value="Genomic_DNA"/>
</dbReference>
<feature type="transmembrane region" description="Helical" evidence="2">
    <location>
        <begin position="76"/>
        <end position="94"/>
    </location>
</feature>
<keyword evidence="4" id="KW-1185">Reference proteome</keyword>
<evidence type="ECO:0000313" key="3">
    <source>
        <dbReference type="EMBL" id="GAA1925507.1"/>
    </source>
</evidence>
<keyword evidence="2" id="KW-1133">Transmembrane helix</keyword>
<reference evidence="3 4" key="1">
    <citation type="journal article" date="2019" name="Int. J. Syst. Evol. Microbiol.">
        <title>The Global Catalogue of Microorganisms (GCM) 10K type strain sequencing project: providing services to taxonomists for standard genome sequencing and annotation.</title>
        <authorList>
            <consortium name="The Broad Institute Genomics Platform"/>
            <consortium name="The Broad Institute Genome Sequencing Center for Infectious Disease"/>
            <person name="Wu L."/>
            <person name="Ma J."/>
        </authorList>
    </citation>
    <scope>NUCLEOTIDE SEQUENCE [LARGE SCALE GENOMIC DNA]</scope>
    <source>
        <strain evidence="3 4">JCM 13581</strain>
    </source>
</reference>
<dbReference type="Proteomes" id="UP001501303">
    <property type="component" value="Unassembled WGS sequence"/>
</dbReference>
<evidence type="ECO:0000256" key="2">
    <source>
        <dbReference type="SAM" id="Phobius"/>
    </source>
</evidence>
<keyword evidence="2" id="KW-0472">Membrane</keyword>
<feature type="region of interest" description="Disordered" evidence="1">
    <location>
        <begin position="1"/>
        <end position="24"/>
    </location>
</feature>
<dbReference type="RefSeq" id="WP_344263835.1">
    <property type="nucleotide sequence ID" value="NZ_BAAAMJ010000043.1"/>
</dbReference>
<evidence type="ECO:0000313" key="4">
    <source>
        <dbReference type="Proteomes" id="UP001501303"/>
    </source>
</evidence>
<protein>
    <submittedName>
        <fullName evidence="3">Uncharacterized protein</fullName>
    </submittedName>
</protein>
<evidence type="ECO:0000256" key="1">
    <source>
        <dbReference type="SAM" id="MobiDB-lite"/>
    </source>
</evidence>
<proteinExistence type="predicted"/>
<organism evidence="3 4">
    <name type="scientific">Streptomyces sodiiphilus</name>
    <dbReference type="NCBI Taxonomy" id="226217"/>
    <lineage>
        <taxon>Bacteria</taxon>
        <taxon>Bacillati</taxon>
        <taxon>Actinomycetota</taxon>
        <taxon>Actinomycetes</taxon>
        <taxon>Kitasatosporales</taxon>
        <taxon>Streptomycetaceae</taxon>
        <taxon>Streptomyces</taxon>
    </lineage>
</organism>
<sequence length="369" mass="38497">MAGHTDPPDGTPPGGVPGGGDEEYRSTVFDESFIRAARLEEFSAEERLTDRTSPVRSRPEVSVADPRLAKGLSRQGLALALVVLLAFAAAIYLGSNATYGGNATAAAEPPHTRVVPLAPAGDVPGGDPAQLYADSPAAEYGIGAAGLRLPSPHSTENFTREQVLTALTVAKDYVVASALTPEVVSGATVHQVRDLLAFGQQQHFEDTLTAPEAERPVTGWFLRFDPSRVVLADPQIRADGGFTFEESTPAVLAVTAEHVVAYTVRPPGPADGPAALFTVRRQLRMNFSEEDLRDRRVTLRDTDVLAGPMSCDADPAHSLDPLLAGESASRSGPGETDLFDPEPGGVPLCGSLATGGLPSAGEGGGEGRS</sequence>
<accession>A0ABN2PNX9</accession>
<name>A0ABN2PNX9_9ACTN</name>
<comment type="caution">
    <text evidence="3">The sequence shown here is derived from an EMBL/GenBank/DDBJ whole genome shotgun (WGS) entry which is preliminary data.</text>
</comment>
<keyword evidence="2" id="KW-0812">Transmembrane</keyword>